<keyword evidence="5 13" id="KW-0812">Transmembrane</keyword>
<dbReference type="GO" id="GO:0005886">
    <property type="term" value="C:plasma membrane"/>
    <property type="evidence" value="ECO:0007669"/>
    <property type="project" value="TreeGrafter"/>
</dbReference>
<keyword evidence="16" id="KW-1185">Reference proteome</keyword>
<evidence type="ECO:0000256" key="9">
    <source>
        <dbReference type="ARBA" id="ARBA00023136"/>
    </source>
</evidence>
<dbReference type="Gene3D" id="1.10.287.770">
    <property type="entry name" value="YojJ-like"/>
    <property type="match status" value="2"/>
</dbReference>
<evidence type="ECO:0000313" key="16">
    <source>
        <dbReference type="Proteomes" id="UP000024404"/>
    </source>
</evidence>
<organism evidence="15 16">
    <name type="scientific">Onchocerca volvulus</name>
    <dbReference type="NCBI Taxonomy" id="6282"/>
    <lineage>
        <taxon>Eukaryota</taxon>
        <taxon>Metazoa</taxon>
        <taxon>Ecdysozoa</taxon>
        <taxon>Nematoda</taxon>
        <taxon>Chromadorea</taxon>
        <taxon>Rhabditida</taxon>
        <taxon>Spirurina</taxon>
        <taxon>Spiruromorpha</taxon>
        <taxon>Filarioidea</taxon>
        <taxon>Onchocercidae</taxon>
        <taxon>Onchocerca</taxon>
    </lineage>
</organism>
<keyword evidence="4 13" id="KW-0894">Sodium channel</keyword>
<dbReference type="InterPro" id="IPR001873">
    <property type="entry name" value="ENaC"/>
</dbReference>
<name>A0A8R1TTQ0_ONCVO</name>
<accession>A0A8R1TTQ0</accession>
<reference evidence="16" key="1">
    <citation type="submission" date="2013-10" db="EMBL/GenBank/DDBJ databases">
        <title>Genome sequencing of Onchocerca volvulus.</title>
        <authorList>
            <person name="Cotton J."/>
            <person name="Tsai J."/>
            <person name="Stanley E."/>
            <person name="Tracey A."/>
            <person name="Holroyd N."/>
            <person name="Lustigman S."/>
            <person name="Berriman M."/>
        </authorList>
    </citation>
    <scope>NUCLEOTIDE SEQUENCE</scope>
</reference>
<evidence type="ECO:0000256" key="3">
    <source>
        <dbReference type="ARBA" id="ARBA00022448"/>
    </source>
</evidence>
<evidence type="ECO:0000256" key="4">
    <source>
        <dbReference type="ARBA" id="ARBA00022461"/>
    </source>
</evidence>
<comment type="similarity">
    <text evidence="2 13">Belongs to the amiloride-sensitive sodium channel (TC 1.A.6) family.</text>
</comment>
<evidence type="ECO:0000256" key="14">
    <source>
        <dbReference type="SAM" id="Phobius"/>
    </source>
</evidence>
<evidence type="ECO:0000313" key="15">
    <source>
        <dbReference type="EnsemblMetazoa" id="OVOC4277.1"/>
    </source>
</evidence>
<dbReference type="Gene3D" id="2.60.470.10">
    <property type="entry name" value="Acid-sensing ion channels like domains"/>
    <property type="match status" value="2"/>
</dbReference>
<evidence type="ECO:0000256" key="1">
    <source>
        <dbReference type="ARBA" id="ARBA00004141"/>
    </source>
</evidence>
<feature type="transmembrane region" description="Helical" evidence="14">
    <location>
        <begin position="78"/>
        <end position="103"/>
    </location>
</feature>
<feature type="transmembrane region" description="Helical" evidence="14">
    <location>
        <begin position="618"/>
        <end position="636"/>
    </location>
</feature>
<sequence>MYSYDTYIDNMSTTKDEAYRFQARLVGGNFIELPVEQLRRIANANGVDSIEQETKHFSYSTTLHGPLRFYKGKGYGKIFWCSVMCCAAIFLSLQINILIAYFMSHPTATSVTFVPAEVLTLPAVTVCNYNPITKNYIKYLNESSSGAGYFTNDLLRYMTMAYSEVEDLYLHANNDTIERGRKAYENFQHIFTEYPFNIENFFARAGFTCNEMLKVCSVGGTKLDCCAMSQKVLTDLGSCFVFSIGDMKLNQTQPGIFNGLQLILDAGINDAITVNYAEEGNTLPIFSNNLEDGFRLYVRSENELAYSYTEGLSVSPAYRAYIALNLETFHFLTPENWGNCTHIWPPKSPQRAFRLPYTAQNCASLCQQIYYEQRINCTPLLYSVGDAHLNTCTPSELHAFMLEVADRTNNINGPECADNICPTSCVTHEYKASITYGYGFSESAIDWLTNTNSNWTQKRIKENFAVVNIFYREMSYILNEQMQSTSLVEVLSNIGGNMGLFFGASVITVIELIIFLSKLAWIAFSSRRREYMFHKRQKERDRERRLTSVINIAAEHSFRSQAVMALSQIERLINWFKEVAVRRNLVEHAIKKEFFQMMGATKLHGCYRIYAGKTYGRLFWLLVAISTGVIFIIVLAELTKQYKAENISTQVEIVYDYADGPSITICSHNPVRRNYIEELKRTTTFTDELLMYLLHIFLRPEGLIKMNVIDSLRYGEKLLQDYMLTYKNFTVESFVKEASFKCEEAFVQCAFEGIMFDCCNEKYSTAVLTDLGYCFQFDWNKLSKDFSLSYHFGSVHGFQVMLDYQSYNEIYMVNYTGVIFTELNRSRIKQPFLDNFESGFRLYVHDRNTVSYVNSEVLVVSPNTKLSTGLKPIKYQFLERSEGGTCCNTWPSTLRHNSTYSSSACKMTCLARHFNMNCGCVPLQYNILKGEIFSLKGRLCSPKEVFDCINNFKEIASTVHNVTYSPLCQNCVPECELFIYFTQNFIIHNILTSLDEYMKSLKQQYRLSYVRSISVMPRFLTNSWMLLYVKQHLQNKLMTYGLVKEESGNCKIGSDMGLFYGASVISLFELILLLFKTVWTFASPSRTVYLKEKANQEMERKLRIEEIINEYSTLDKMVTEIVEVCNLFALKKFCFYFFHCFTFDFILFVFLNGFKFVHDQSIAMSFQRPQRKLDQVMSLTLTPEQASAILEAETFVDSIYVPLRRDKLLSAVGDINSK</sequence>
<evidence type="ECO:0000256" key="6">
    <source>
        <dbReference type="ARBA" id="ARBA00022989"/>
    </source>
</evidence>
<keyword evidence="8 13" id="KW-0406">Ion transport</keyword>
<evidence type="ECO:0000256" key="2">
    <source>
        <dbReference type="ARBA" id="ARBA00007193"/>
    </source>
</evidence>
<evidence type="ECO:0000256" key="5">
    <source>
        <dbReference type="ARBA" id="ARBA00022692"/>
    </source>
</evidence>
<dbReference type="EMBL" id="CMVM020000129">
    <property type="status" value="NOT_ANNOTATED_CDS"/>
    <property type="molecule type" value="Genomic_DNA"/>
</dbReference>
<protein>
    <recommendedName>
        <fullName evidence="17">Amiloride-sensitive sodium channel</fullName>
    </recommendedName>
</protein>
<keyword evidence="10" id="KW-0325">Glycoprotein</keyword>
<evidence type="ECO:0000256" key="7">
    <source>
        <dbReference type="ARBA" id="ARBA00023053"/>
    </source>
</evidence>
<comment type="subcellular location">
    <subcellularLocation>
        <location evidence="1">Membrane</location>
        <topology evidence="1">Multi-pass membrane protein</topology>
    </subcellularLocation>
</comment>
<dbReference type="Proteomes" id="UP000024404">
    <property type="component" value="Unassembled WGS sequence"/>
</dbReference>
<feature type="transmembrane region" description="Helical" evidence="14">
    <location>
        <begin position="1136"/>
        <end position="1154"/>
    </location>
</feature>
<dbReference type="OMA" id="CATHMQL"/>
<evidence type="ECO:0000256" key="13">
    <source>
        <dbReference type="RuleBase" id="RU000679"/>
    </source>
</evidence>
<dbReference type="PRINTS" id="PR01078">
    <property type="entry name" value="AMINACHANNEL"/>
</dbReference>
<evidence type="ECO:0008006" key="17">
    <source>
        <dbReference type="Google" id="ProtNLM"/>
    </source>
</evidence>
<keyword evidence="12 13" id="KW-0407">Ion channel</keyword>
<keyword evidence="11 13" id="KW-0739">Sodium transport</keyword>
<keyword evidence="9 14" id="KW-0472">Membrane</keyword>
<dbReference type="EnsemblMetazoa" id="OVOC4277.1">
    <property type="protein sequence ID" value="OVOC4277.1"/>
    <property type="gene ID" value="WBGene00241086"/>
</dbReference>
<evidence type="ECO:0000256" key="10">
    <source>
        <dbReference type="ARBA" id="ARBA00023180"/>
    </source>
</evidence>
<keyword evidence="7" id="KW-0915">Sodium</keyword>
<feature type="transmembrane region" description="Helical" evidence="14">
    <location>
        <begin position="500"/>
        <end position="524"/>
    </location>
</feature>
<evidence type="ECO:0000256" key="11">
    <source>
        <dbReference type="ARBA" id="ARBA00023201"/>
    </source>
</evidence>
<keyword evidence="6 14" id="KW-1133">Transmembrane helix</keyword>
<proteinExistence type="inferred from homology"/>
<reference evidence="15" key="2">
    <citation type="submission" date="2022-06" db="UniProtKB">
        <authorList>
            <consortium name="EnsemblMetazoa"/>
        </authorList>
    </citation>
    <scope>IDENTIFICATION</scope>
</reference>
<evidence type="ECO:0000256" key="8">
    <source>
        <dbReference type="ARBA" id="ARBA00023065"/>
    </source>
</evidence>
<dbReference type="GO" id="GO:0015280">
    <property type="term" value="F:ligand-gated sodium channel activity"/>
    <property type="evidence" value="ECO:0007669"/>
    <property type="project" value="TreeGrafter"/>
</dbReference>
<dbReference type="PANTHER" id="PTHR11690">
    <property type="entry name" value="AMILORIDE-SENSITIVE SODIUM CHANNEL-RELATED"/>
    <property type="match status" value="1"/>
</dbReference>
<dbReference type="PANTHER" id="PTHR11690:SF222">
    <property type="entry name" value="AMILORIDE-SENSITIVE SODIUM CHANNEL SUBUNIT GAMMA"/>
    <property type="match status" value="1"/>
</dbReference>
<keyword evidence="3 13" id="KW-0813">Transport</keyword>
<dbReference type="Pfam" id="PF00858">
    <property type="entry name" value="ASC"/>
    <property type="match status" value="2"/>
</dbReference>
<evidence type="ECO:0000256" key="12">
    <source>
        <dbReference type="ARBA" id="ARBA00023303"/>
    </source>
</evidence>
<dbReference type="AlphaFoldDB" id="A0A8R1TTQ0"/>